<reference evidence="2" key="1">
    <citation type="journal article" date="2023" name="Insect Mol. Biol.">
        <title>Genome sequencing provides insights into the evolution of gene families encoding plant cell wall-degrading enzymes in longhorned beetles.</title>
        <authorList>
            <person name="Shin N.R."/>
            <person name="Okamura Y."/>
            <person name="Kirsch R."/>
            <person name="Pauchet Y."/>
        </authorList>
    </citation>
    <scope>NUCLEOTIDE SEQUENCE</scope>
    <source>
        <strain evidence="2">RBIC_L_NR</strain>
    </source>
</reference>
<sequence>MSSNQTPNRLRRAKSEVTHSRSSVGSLRSEFRNKFFNRLRSSRSRSVDRFRQIVEDYGDDIHYKSIHDVRRALSLDSEAANLMKNDEVNDLLNQIEKELAQVFLQNEGEEYIRENQLETEDIVNRHLNLCQVCNKLNLEGNICEKCSAMLRSEFD</sequence>
<gene>
    <name evidence="2" type="ORF">NQ314_020669</name>
</gene>
<dbReference type="Proteomes" id="UP001162156">
    <property type="component" value="Unassembled WGS sequence"/>
</dbReference>
<protein>
    <submittedName>
        <fullName evidence="2">Uncharacterized protein</fullName>
    </submittedName>
</protein>
<accession>A0AAV8WK36</accession>
<name>A0AAV8WK36_9CUCU</name>
<comment type="caution">
    <text evidence="2">The sequence shown here is derived from an EMBL/GenBank/DDBJ whole genome shotgun (WGS) entry which is preliminary data.</text>
</comment>
<feature type="region of interest" description="Disordered" evidence="1">
    <location>
        <begin position="1"/>
        <end position="23"/>
    </location>
</feature>
<evidence type="ECO:0000313" key="3">
    <source>
        <dbReference type="Proteomes" id="UP001162156"/>
    </source>
</evidence>
<keyword evidence="3" id="KW-1185">Reference proteome</keyword>
<evidence type="ECO:0000313" key="2">
    <source>
        <dbReference type="EMBL" id="KAJ8926821.1"/>
    </source>
</evidence>
<evidence type="ECO:0000256" key="1">
    <source>
        <dbReference type="SAM" id="MobiDB-lite"/>
    </source>
</evidence>
<proteinExistence type="predicted"/>
<dbReference type="EMBL" id="JANEYF010005770">
    <property type="protein sequence ID" value="KAJ8926821.1"/>
    <property type="molecule type" value="Genomic_DNA"/>
</dbReference>
<dbReference type="AlphaFoldDB" id="A0AAV8WK36"/>
<organism evidence="2 3">
    <name type="scientific">Rhamnusium bicolor</name>
    <dbReference type="NCBI Taxonomy" id="1586634"/>
    <lineage>
        <taxon>Eukaryota</taxon>
        <taxon>Metazoa</taxon>
        <taxon>Ecdysozoa</taxon>
        <taxon>Arthropoda</taxon>
        <taxon>Hexapoda</taxon>
        <taxon>Insecta</taxon>
        <taxon>Pterygota</taxon>
        <taxon>Neoptera</taxon>
        <taxon>Endopterygota</taxon>
        <taxon>Coleoptera</taxon>
        <taxon>Polyphaga</taxon>
        <taxon>Cucujiformia</taxon>
        <taxon>Chrysomeloidea</taxon>
        <taxon>Cerambycidae</taxon>
        <taxon>Lepturinae</taxon>
        <taxon>Rhagiini</taxon>
        <taxon>Rhamnusium</taxon>
    </lineage>
</organism>